<reference evidence="6 7" key="1">
    <citation type="submission" date="2024-06" db="EMBL/GenBank/DDBJ databases">
        <authorList>
            <person name="Kraege A."/>
            <person name="Thomma B."/>
        </authorList>
    </citation>
    <scope>NUCLEOTIDE SEQUENCE [LARGE SCALE GENOMIC DNA]</scope>
</reference>
<evidence type="ECO:0000256" key="3">
    <source>
        <dbReference type="SAM" id="MobiDB-lite"/>
    </source>
</evidence>
<keyword evidence="1" id="KW-0325">Glycoprotein</keyword>
<feature type="compositionally biased region" description="Basic and acidic residues" evidence="3">
    <location>
        <begin position="1"/>
        <end position="11"/>
    </location>
</feature>
<dbReference type="Proteomes" id="UP001497392">
    <property type="component" value="Unassembled WGS sequence"/>
</dbReference>
<comment type="caution">
    <text evidence="6">The sequence shown here is derived from an EMBL/GenBank/DDBJ whole genome shotgun (WGS) entry which is preliminary data.</text>
</comment>
<feature type="domain" description="Calcineurin-like phosphoesterase" evidence="4">
    <location>
        <begin position="2"/>
        <end position="145"/>
    </location>
</feature>
<dbReference type="InterPro" id="IPR004843">
    <property type="entry name" value="Calcineurin-like_PHP"/>
</dbReference>
<proteinExistence type="predicted"/>
<dbReference type="EMBL" id="CAXHTA020000018">
    <property type="protein sequence ID" value="CAL5228563.1"/>
    <property type="molecule type" value="Genomic_DNA"/>
</dbReference>
<dbReference type="Pfam" id="PF00149">
    <property type="entry name" value="Metallophos"/>
    <property type="match status" value="1"/>
</dbReference>
<keyword evidence="2" id="KW-0175">Coiled coil</keyword>
<name>A0ABP1GE90_9CHLO</name>
<evidence type="ECO:0000259" key="4">
    <source>
        <dbReference type="Pfam" id="PF00149"/>
    </source>
</evidence>
<keyword evidence="7" id="KW-1185">Reference proteome</keyword>
<dbReference type="Gene3D" id="3.60.21.10">
    <property type="match status" value="1"/>
</dbReference>
<evidence type="ECO:0000313" key="7">
    <source>
        <dbReference type="Proteomes" id="UP001497392"/>
    </source>
</evidence>
<gene>
    <name evidence="6" type="primary">g11720</name>
    <name evidence="6" type="ORF">VP750_LOCUS10469</name>
</gene>
<evidence type="ECO:0000256" key="1">
    <source>
        <dbReference type="ARBA" id="ARBA00023180"/>
    </source>
</evidence>
<dbReference type="PANTHER" id="PTHR45778">
    <property type="entry name" value="PURPLE ACID PHOSPHATASE-RELATED"/>
    <property type="match status" value="1"/>
</dbReference>
<dbReference type="CDD" id="cd00839">
    <property type="entry name" value="MPP_PAPs"/>
    <property type="match status" value="1"/>
</dbReference>
<dbReference type="InterPro" id="IPR041792">
    <property type="entry name" value="MPP_PAP"/>
</dbReference>
<protein>
    <submittedName>
        <fullName evidence="6">G11720 protein</fullName>
    </submittedName>
</protein>
<evidence type="ECO:0000259" key="5">
    <source>
        <dbReference type="Pfam" id="PF14008"/>
    </source>
</evidence>
<dbReference type="InterPro" id="IPR025733">
    <property type="entry name" value="PAPs_C"/>
</dbReference>
<sequence length="459" mass="49989">MTLPGNHERDAPATGDRFYPLQSRTDSGGEAGYPYELRLKMPTPTQRSEWYSFNHGPIHFIQTSTEQPFGAGSPQWQFVVNDLQTVDRSVTPWVIVGFHRPIYTPSLEGVTLASDQGVAEDLRNAWETIFFQYEVDMTWSGHVHLYERTCPILYHTCLGYDANGIPNAPVHMAIGNGGYDLTWFINPSPPPYYDALALEHGYTHGTANATTLHITAFSSETGKVIDDFVLKKAANYKPNLTARNNFLGSGFQSTYQGSFLENPGLSPAALFNSVFFNQLAANLKNATNLLQQLKSENASLVVNTNGPPDNVPNLAQVFDVYKTLLQNPGFLTQNGIPNATEAAEFINAAFIPLFNRFDANVAAAAASNGGIDPGIIVPAQTGELAPPPPAPSAPGILIQPVKPLNPFNLGDLIKNILNKPAQNESGFHLFQAKSADGKDEEGNALPGNRQKNQGRVGRH</sequence>
<feature type="domain" description="Purple acid phosphatase C-terminal" evidence="5">
    <location>
        <begin position="168"/>
        <end position="226"/>
    </location>
</feature>
<feature type="region of interest" description="Disordered" evidence="3">
    <location>
        <begin position="433"/>
        <end position="459"/>
    </location>
</feature>
<dbReference type="Pfam" id="PF14008">
    <property type="entry name" value="Metallophos_C"/>
    <property type="match status" value="1"/>
</dbReference>
<dbReference type="PANTHER" id="PTHR45778:SF3">
    <property type="entry name" value="PURPLE ACID PHOSPHATASE"/>
    <property type="match status" value="1"/>
</dbReference>
<evidence type="ECO:0000313" key="6">
    <source>
        <dbReference type="EMBL" id="CAL5228563.1"/>
    </source>
</evidence>
<feature type="region of interest" description="Disordered" evidence="3">
    <location>
        <begin position="1"/>
        <end position="32"/>
    </location>
</feature>
<accession>A0ABP1GE90</accession>
<evidence type="ECO:0000256" key="2">
    <source>
        <dbReference type="SAM" id="Coils"/>
    </source>
</evidence>
<dbReference type="InterPro" id="IPR029052">
    <property type="entry name" value="Metallo-depent_PP-like"/>
</dbReference>
<feature type="coiled-coil region" evidence="2">
    <location>
        <begin position="276"/>
        <end position="303"/>
    </location>
</feature>
<organism evidence="6 7">
    <name type="scientific">Coccomyxa viridis</name>
    <dbReference type="NCBI Taxonomy" id="1274662"/>
    <lineage>
        <taxon>Eukaryota</taxon>
        <taxon>Viridiplantae</taxon>
        <taxon>Chlorophyta</taxon>
        <taxon>core chlorophytes</taxon>
        <taxon>Trebouxiophyceae</taxon>
        <taxon>Trebouxiophyceae incertae sedis</taxon>
        <taxon>Coccomyxaceae</taxon>
        <taxon>Coccomyxa</taxon>
    </lineage>
</organism>
<dbReference type="SUPFAM" id="SSF56300">
    <property type="entry name" value="Metallo-dependent phosphatases"/>
    <property type="match status" value="1"/>
</dbReference>